<evidence type="ECO:0000313" key="7">
    <source>
        <dbReference type="Proteomes" id="UP000285201"/>
    </source>
</evidence>
<evidence type="ECO:0000259" key="5">
    <source>
        <dbReference type="Pfam" id="PF01420"/>
    </source>
</evidence>
<dbReference type="EMBL" id="QROY01000001">
    <property type="protein sequence ID" value="RHL72351.1"/>
    <property type="molecule type" value="Genomic_DNA"/>
</dbReference>
<dbReference type="InterPro" id="IPR051212">
    <property type="entry name" value="Type-I_RE_S_subunit"/>
</dbReference>
<comment type="similarity">
    <text evidence="1">Belongs to the type-I restriction system S methylase family.</text>
</comment>
<evidence type="ECO:0000313" key="6">
    <source>
        <dbReference type="EMBL" id="RHL72351.1"/>
    </source>
</evidence>
<gene>
    <name evidence="6" type="ORF">DW007_00370</name>
</gene>
<evidence type="ECO:0000256" key="2">
    <source>
        <dbReference type="ARBA" id="ARBA00022747"/>
    </source>
</evidence>
<dbReference type="AlphaFoldDB" id="A0A415MEU4"/>
<organism evidence="6 7">
    <name type="scientific">Lachnospira eligens</name>
    <dbReference type="NCBI Taxonomy" id="39485"/>
    <lineage>
        <taxon>Bacteria</taxon>
        <taxon>Bacillati</taxon>
        <taxon>Bacillota</taxon>
        <taxon>Clostridia</taxon>
        <taxon>Lachnospirales</taxon>
        <taxon>Lachnospiraceae</taxon>
        <taxon>Lachnospira</taxon>
    </lineage>
</organism>
<evidence type="ECO:0000256" key="4">
    <source>
        <dbReference type="ARBA" id="ARBA00038652"/>
    </source>
</evidence>
<dbReference type="GO" id="GO:0003677">
    <property type="term" value="F:DNA binding"/>
    <property type="evidence" value="ECO:0007669"/>
    <property type="project" value="UniProtKB-KW"/>
</dbReference>
<keyword evidence="3" id="KW-0238">DNA-binding</keyword>
<reference evidence="6 7" key="1">
    <citation type="submission" date="2018-08" db="EMBL/GenBank/DDBJ databases">
        <title>A genome reference for cultivated species of the human gut microbiota.</title>
        <authorList>
            <person name="Zou Y."/>
            <person name="Xue W."/>
            <person name="Luo G."/>
        </authorList>
    </citation>
    <scope>NUCLEOTIDE SEQUENCE [LARGE SCALE GENOMIC DNA]</scope>
    <source>
        <strain evidence="6 7">AF36-7BH</strain>
    </source>
</reference>
<evidence type="ECO:0000256" key="3">
    <source>
        <dbReference type="ARBA" id="ARBA00023125"/>
    </source>
</evidence>
<name>A0A415MEU4_9FIRM</name>
<proteinExistence type="inferred from homology"/>
<keyword evidence="2" id="KW-0680">Restriction system</keyword>
<protein>
    <recommendedName>
        <fullName evidence="5">Type I restriction modification DNA specificity domain-containing protein</fullName>
    </recommendedName>
</protein>
<evidence type="ECO:0000256" key="1">
    <source>
        <dbReference type="ARBA" id="ARBA00010923"/>
    </source>
</evidence>
<dbReference type="InterPro" id="IPR000055">
    <property type="entry name" value="Restrct_endonuc_typeI_TRD"/>
</dbReference>
<dbReference type="GO" id="GO:0009307">
    <property type="term" value="P:DNA restriction-modification system"/>
    <property type="evidence" value="ECO:0007669"/>
    <property type="project" value="UniProtKB-KW"/>
</dbReference>
<dbReference type="PANTHER" id="PTHR43140:SF1">
    <property type="entry name" value="TYPE I RESTRICTION ENZYME ECOKI SPECIFICITY SUBUNIT"/>
    <property type="match status" value="1"/>
</dbReference>
<dbReference type="PANTHER" id="PTHR43140">
    <property type="entry name" value="TYPE-1 RESTRICTION ENZYME ECOKI SPECIFICITY PROTEIN"/>
    <property type="match status" value="1"/>
</dbReference>
<comment type="caution">
    <text evidence="6">The sequence shown here is derived from an EMBL/GenBank/DDBJ whole genome shotgun (WGS) entry which is preliminary data.</text>
</comment>
<dbReference type="Proteomes" id="UP000285201">
    <property type="component" value="Unassembled WGS sequence"/>
</dbReference>
<sequence>MHYEKFQDGTVKCIEDEIPFEVPEGWAWSRLVSLTAIITKGASPKWQGVDYTSSGTMFITSENVGVETLLLESPKFLSEKINKIQPRSILETHDILTNIVGASIGRTCEYTLVDSANTNQAVAIIRLIAVDMVSYVVKCLNSDYCVNLMFANQVNVARANLSLSSLANFLIPIPPLKEMYRIIAHLDCSLRHISGIQSSEDELRQLILFTKTKILDLAIRGQLVPQNPDDEPASVLLERIRTEKEELIKQGKIKRDKKKSVIFKGDDNSYYEKIGNKVNCIDEEIPFELPEGWAFIRLKIAWELISGRDLSPSEYNDKNDGIPYITGASNFRNGHISLVRWTTVPQVITRRGDLLLTCKGTIGEIAHNNFGEAHIARQIMAIRNIYSLNIDFLALCIEYSMTKIKQAAKGLIPGISREDILNLVIPIPPIKEQENICNKLKVTFSAIEHIEKSLN</sequence>
<comment type="subunit">
    <text evidence="4">The methyltransferase is composed of M and S polypeptides.</text>
</comment>
<accession>A0A415MEU4</accession>
<dbReference type="Gene3D" id="3.90.220.20">
    <property type="entry name" value="DNA methylase specificity domains"/>
    <property type="match status" value="2"/>
</dbReference>
<dbReference type="InterPro" id="IPR044946">
    <property type="entry name" value="Restrct_endonuc_typeI_TRD_sf"/>
</dbReference>
<feature type="domain" description="Type I restriction modification DNA specificity" evidence="5">
    <location>
        <begin position="290"/>
        <end position="451"/>
    </location>
</feature>
<dbReference type="SUPFAM" id="SSF116734">
    <property type="entry name" value="DNA methylase specificity domain"/>
    <property type="match status" value="2"/>
</dbReference>
<dbReference type="Pfam" id="PF01420">
    <property type="entry name" value="Methylase_S"/>
    <property type="match status" value="1"/>
</dbReference>